<evidence type="ECO:0000256" key="5">
    <source>
        <dbReference type="ARBA" id="ARBA00022692"/>
    </source>
</evidence>
<feature type="transmembrane region" description="Helical" evidence="13">
    <location>
        <begin position="490"/>
        <end position="512"/>
    </location>
</feature>
<evidence type="ECO:0000256" key="4">
    <source>
        <dbReference type="ARBA" id="ARBA00022461"/>
    </source>
</evidence>
<evidence type="ECO:0000256" key="9">
    <source>
        <dbReference type="ARBA" id="ARBA00023136"/>
    </source>
</evidence>
<keyword evidence="6 13" id="KW-1133">Transmembrane helix</keyword>
<comment type="similarity">
    <text evidence="2 12">Belongs to the amiloride-sensitive sodium channel (TC 1.A.6) family.</text>
</comment>
<evidence type="ECO:0008006" key="16">
    <source>
        <dbReference type="Google" id="ProtNLM"/>
    </source>
</evidence>
<feature type="transmembrane region" description="Helical" evidence="13">
    <location>
        <begin position="55"/>
        <end position="77"/>
    </location>
</feature>
<dbReference type="Gene3D" id="2.60.470.10">
    <property type="entry name" value="Acid-sensing ion channels like domains"/>
    <property type="match status" value="1"/>
</dbReference>
<evidence type="ECO:0000256" key="8">
    <source>
        <dbReference type="ARBA" id="ARBA00023065"/>
    </source>
</evidence>
<evidence type="ECO:0000256" key="7">
    <source>
        <dbReference type="ARBA" id="ARBA00023053"/>
    </source>
</evidence>
<sequence length="532" mass="60612">MANEESIEKSNDGDISYSKKKCRSVKAYLKEYCENSSIQGLNYVVADGISIFERLWWILILTLCIGGCVYMITEIYIKWVESPVLVSLATKDTPINEIPFPAVTVCPEAKLRETCFNYSKVLENIKAGKPVSPSEQEGFDYMSLLCKPDNHKITPEKPETFDSEFFQFLYGCQSMNLSMGYCKWMNKHMNCTDLFKPIMTDEGICYSFNSFDVKDIYTEKVPKNPFDEDKKVNTWDVDDGYPKEVNNSVMEYPRRAKLAGALNSLTAVFFTKKDDIVYNCRDFVYQGLKVSLHMASRIPRPSQVYFNVGLDKITSGIILPTLMSTSKSVKNTPPEVRNCFFSKERKLAYFKYYSQNNCNMECNANYTKTVCGCVAYYMPRDADTPICGPRKMACLERSLSALTVPETEIEIQATKVKSKCFCVPICVDLSYNVEISSGPFEKQDQLNTGKTLAELEGYQASAVQIYFKTPFFLPNQRNELYGPTDFISNFGGIMGLFTGFSLFSIAEMIYFASVRLIENKRKHGHWSGQKKE</sequence>
<evidence type="ECO:0000313" key="15">
    <source>
        <dbReference type="Proteomes" id="UP001431783"/>
    </source>
</evidence>
<keyword evidence="3 12" id="KW-0813">Transport</keyword>
<dbReference type="AlphaFoldDB" id="A0AAW1US57"/>
<proteinExistence type="inferred from homology"/>
<dbReference type="Proteomes" id="UP001431783">
    <property type="component" value="Unassembled WGS sequence"/>
</dbReference>
<organism evidence="14 15">
    <name type="scientific">Henosepilachna vigintioctopunctata</name>
    <dbReference type="NCBI Taxonomy" id="420089"/>
    <lineage>
        <taxon>Eukaryota</taxon>
        <taxon>Metazoa</taxon>
        <taxon>Ecdysozoa</taxon>
        <taxon>Arthropoda</taxon>
        <taxon>Hexapoda</taxon>
        <taxon>Insecta</taxon>
        <taxon>Pterygota</taxon>
        <taxon>Neoptera</taxon>
        <taxon>Endopterygota</taxon>
        <taxon>Coleoptera</taxon>
        <taxon>Polyphaga</taxon>
        <taxon>Cucujiformia</taxon>
        <taxon>Coccinelloidea</taxon>
        <taxon>Coccinellidae</taxon>
        <taxon>Epilachninae</taxon>
        <taxon>Epilachnini</taxon>
        <taxon>Henosepilachna</taxon>
    </lineage>
</organism>
<evidence type="ECO:0000256" key="2">
    <source>
        <dbReference type="ARBA" id="ARBA00007193"/>
    </source>
</evidence>
<keyword evidence="11 12" id="KW-0407">Ion channel</keyword>
<dbReference type="GO" id="GO:0005886">
    <property type="term" value="C:plasma membrane"/>
    <property type="evidence" value="ECO:0007669"/>
    <property type="project" value="TreeGrafter"/>
</dbReference>
<dbReference type="InterPro" id="IPR001873">
    <property type="entry name" value="ENaC"/>
</dbReference>
<evidence type="ECO:0000256" key="13">
    <source>
        <dbReference type="SAM" id="Phobius"/>
    </source>
</evidence>
<dbReference type="PANTHER" id="PTHR11690:SF288">
    <property type="entry name" value="AMILORIDE-SENSITIVE NA+ CHANNEL-RELATED"/>
    <property type="match status" value="1"/>
</dbReference>
<keyword evidence="7" id="KW-0915">Sodium</keyword>
<evidence type="ECO:0000256" key="6">
    <source>
        <dbReference type="ARBA" id="ARBA00022989"/>
    </source>
</evidence>
<keyword evidence="10 12" id="KW-0739">Sodium transport</keyword>
<keyword evidence="9 13" id="KW-0472">Membrane</keyword>
<gene>
    <name evidence="14" type="ORF">WA026_001541</name>
</gene>
<evidence type="ECO:0000256" key="3">
    <source>
        <dbReference type="ARBA" id="ARBA00022448"/>
    </source>
</evidence>
<comment type="caution">
    <text evidence="14">The sequence shown here is derived from an EMBL/GenBank/DDBJ whole genome shotgun (WGS) entry which is preliminary data.</text>
</comment>
<keyword evidence="5 12" id="KW-0812">Transmembrane</keyword>
<evidence type="ECO:0000256" key="10">
    <source>
        <dbReference type="ARBA" id="ARBA00023201"/>
    </source>
</evidence>
<keyword evidence="15" id="KW-1185">Reference proteome</keyword>
<dbReference type="PANTHER" id="PTHR11690">
    <property type="entry name" value="AMILORIDE-SENSITIVE SODIUM CHANNEL-RELATED"/>
    <property type="match status" value="1"/>
</dbReference>
<dbReference type="EMBL" id="JARQZJ010000091">
    <property type="protein sequence ID" value="KAK9883368.1"/>
    <property type="molecule type" value="Genomic_DNA"/>
</dbReference>
<accession>A0AAW1US57</accession>
<comment type="subcellular location">
    <subcellularLocation>
        <location evidence="1">Membrane</location>
        <topology evidence="1">Multi-pass membrane protein</topology>
    </subcellularLocation>
</comment>
<evidence type="ECO:0000313" key="14">
    <source>
        <dbReference type="EMBL" id="KAK9883368.1"/>
    </source>
</evidence>
<keyword evidence="8 12" id="KW-0406">Ion transport</keyword>
<protein>
    <recommendedName>
        <fullName evidence="16">Pickpocket protein 28-like</fullName>
    </recommendedName>
</protein>
<dbReference type="GO" id="GO:0015280">
    <property type="term" value="F:ligand-gated sodium channel activity"/>
    <property type="evidence" value="ECO:0007669"/>
    <property type="project" value="TreeGrafter"/>
</dbReference>
<evidence type="ECO:0000256" key="11">
    <source>
        <dbReference type="ARBA" id="ARBA00023303"/>
    </source>
</evidence>
<dbReference type="Gene3D" id="1.10.287.770">
    <property type="entry name" value="YojJ-like"/>
    <property type="match status" value="1"/>
</dbReference>
<reference evidence="14 15" key="1">
    <citation type="submission" date="2023-03" db="EMBL/GenBank/DDBJ databases">
        <title>Genome insight into feeding habits of ladybird beetles.</title>
        <authorList>
            <person name="Li H.-S."/>
            <person name="Huang Y.-H."/>
            <person name="Pang H."/>
        </authorList>
    </citation>
    <scope>NUCLEOTIDE SEQUENCE [LARGE SCALE GENOMIC DNA]</scope>
    <source>
        <strain evidence="14">SYSU_2023b</strain>
        <tissue evidence="14">Whole body</tissue>
    </source>
</reference>
<name>A0AAW1US57_9CUCU</name>
<evidence type="ECO:0000256" key="12">
    <source>
        <dbReference type="RuleBase" id="RU000679"/>
    </source>
</evidence>
<dbReference type="Pfam" id="PF00858">
    <property type="entry name" value="ASC"/>
    <property type="match status" value="1"/>
</dbReference>
<evidence type="ECO:0000256" key="1">
    <source>
        <dbReference type="ARBA" id="ARBA00004141"/>
    </source>
</evidence>
<keyword evidence="4 12" id="KW-0894">Sodium channel</keyword>